<dbReference type="Pfam" id="PF18758">
    <property type="entry name" value="KDZ"/>
    <property type="match status" value="1"/>
</dbReference>
<dbReference type="EMBL" id="KN832976">
    <property type="protein sequence ID" value="KIM88523.1"/>
    <property type="molecule type" value="Genomic_DNA"/>
</dbReference>
<dbReference type="STRING" id="765440.A0A0C3BPS7"/>
<feature type="domain" description="CxC2-like cysteine cluster KDZ transposase-associated" evidence="1">
    <location>
        <begin position="12"/>
        <end position="55"/>
    </location>
</feature>
<accession>A0A0C3BPS7</accession>
<dbReference type="Proteomes" id="UP000054166">
    <property type="component" value="Unassembled WGS sequence"/>
</dbReference>
<organism evidence="2 3">
    <name type="scientific">Piloderma croceum (strain F 1598)</name>
    <dbReference type="NCBI Taxonomy" id="765440"/>
    <lineage>
        <taxon>Eukaryota</taxon>
        <taxon>Fungi</taxon>
        <taxon>Dikarya</taxon>
        <taxon>Basidiomycota</taxon>
        <taxon>Agaricomycotina</taxon>
        <taxon>Agaricomycetes</taxon>
        <taxon>Agaricomycetidae</taxon>
        <taxon>Atheliales</taxon>
        <taxon>Atheliaceae</taxon>
        <taxon>Piloderma</taxon>
    </lineage>
</organism>
<dbReference type="InParanoid" id="A0A0C3BPS7"/>
<evidence type="ECO:0000313" key="2">
    <source>
        <dbReference type="EMBL" id="KIM88523.1"/>
    </source>
</evidence>
<gene>
    <name evidence="2" type="ORF">PILCRDRAFT_61701</name>
</gene>
<protein>
    <recommendedName>
        <fullName evidence="1">CxC2-like cysteine cluster KDZ transposase-associated domain-containing protein</fullName>
    </recommendedName>
</protein>
<dbReference type="Pfam" id="PF18803">
    <property type="entry name" value="CxC2"/>
    <property type="match status" value="1"/>
</dbReference>
<dbReference type="OrthoDB" id="2682806at2759"/>
<evidence type="ECO:0000259" key="1">
    <source>
        <dbReference type="Pfam" id="PF18803"/>
    </source>
</evidence>
<reference evidence="2 3" key="1">
    <citation type="submission" date="2014-04" db="EMBL/GenBank/DDBJ databases">
        <authorList>
            <consortium name="DOE Joint Genome Institute"/>
            <person name="Kuo A."/>
            <person name="Tarkka M."/>
            <person name="Buscot F."/>
            <person name="Kohler A."/>
            <person name="Nagy L.G."/>
            <person name="Floudas D."/>
            <person name="Copeland A."/>
            <person name="Barry K.W."/>
            <person name="Cichocki N."/>
            <person name="Veneault-Fourrey C."/>
            <person name="LaButti K."/>
            <person name="Lindquist E.A."/>
            <person name="Lipzen A."/>
            <person name="Lundell T."/>
            <person name="Morin E."/>
            <person name="Murat C."/>
            <person name="Sun H."/>
            <person name="Tunlid A."/>
            <person name="Henrissat B."/>
            <person name="Grigoriev I.V."/>
            <person name="Hibbett D.S."/>
            <person name="Martin F."/>
            <person name="Nordberg H.P."/>
            <person name="Cantor M.N."/>
            <person name="Hua S.X."/>
        </authorList>
    </citation>
    <scope>NUCLEOTIDE SEQUENCE [LARGE SCALE GENOMIC DNA]</scope>
    <source>
        <strain evidence="2 3">F 1598</strain>
    </source>
</reference>
<reference evidence="3" key="2">
    <citation type="submission" date="2015-01" db="EMBL/GenBank/DDBJ databases">
        <title>Evolutionary Origins and Diversification of the Mycorrhizal Mutualists.</title>
        <authorList>
            <consortium name="DOE Joint Genome Institute"/>
            <consortium name="Mycorrhizal Genomics Consortium"/>
            <person name="Kohler A."/>
            <person name="Kuo A."/>
            <person name="Nagy L.G."/>
            <person name="Floudas D."/>
            <person name="Copeland A."/>
            <person name="Barry K.W."/>
            <person name="Cichocki N."/>
            <person name="Veneault-Fourrey C."/>
            <person name="LaButti K."/>
            <person name="Lindquist E.A."/>
            <person name="Lipzen A."/>
            <person name="Lundell T."/>
            <person name="Morin E."/>
            <person name="Murat C."/>
            <person name="Riley R."/>
            <person name="Ohm R."/>
            <person name="Sun H."/>
            <person name="Tunlid A."/>
            <person name="Henrissat B."/>
            <person name="Grigoriev I.V."/>
            <person name="Hibbett D.S."/>
            <person name="Martin F."/>
        </authorList>
    </citation>
    <scope>NUCLEOTIDE SEQUENCE [LARGE SCALE GENOMIC DNA]</scope>
    <source>
        <strain evidence="3">F 1598</strain>
    </source>
</reference>
<dbReference type="InterPro" id="IPR040521">
    <property type="entry name" value="KDZ"/>
</dbReference>
<proteinExistence type="predicted"/>
<keyword evidence="3" id="KW-1185">Reference proteome</keyword>
<sequence>MWNGLFFQRTTLRDLGLRIQLGHAYGCSCPTKLAANVNFRVIHSTGIHHITIDQCPTFEVLHHFHLFNLQGKVTGYSFYHALEYQTDNTGLDPLPDRLETFMLIIREWCHIKMLKPFNPGGVHAMAPGSLAIPCRACPLPNINLPRGWDNVPPARAWLYMLIVAMDANFRLRSRLRGSINKEPRLGLGWGYFVNNGPYSEFIKDFLDEDEIRTCVGFQALLNMLTKKSKGLRATGMAAVSCAHHQLFCPLGMGDLQKGERYCNMDYLFASSITGCGLRMVTISYDVGCQWFTKFWTHIQHLPQALGITLPSLNIRALVPKFHLQSHVEACHSAFLFNFFKGVARMDGEGVERNWDELNGQGPSTSEMLPGAHWDTLDDCCGWVNWRKTMGLGNLLLKRLLLAITQANETKADFVRFDTSLREENPEDVTAMESDLAAWTEDHSSRPDPYRLPKSNITLHQVRLLMAEEEKERAEAGTGIMHDVSAGAFLLLGMEIQTLQQVLRLEVKGKQKQTLLQKTTIVERRTALFKRIQRFRKIQQVYMPGFDPKNSAHLERLVSSNPTCTVHVEDCKLYMPSDLSDSQRHKYCPGGLAAMEDRLRHAEASDSLETLRHQLRTRSFTNHFKVANVTGQIRNTRARETQHRIDDKVRTAELQYRRARDALLKLRGNGAWEETLKVLEKSDVRALNERELTAQEKEEIRRVQERNGIVAEADDINAERVVAQVAAVGEGQRRPSWIWFTGNAHEGMDDPLTWAALHVEWAKAKARADRWEEEVVLVDEEMRRVLQFCNWKESWWMSQVSRHQGLPHQLTEGLSAYAAEQAAMERRIHTQWTTMWAVAHGRAEPILRAALGGTDAPGPAPAGSDIIELQIEEEYDGDGGNSDFEE</sequence>
<dbReference type="AlphaFoldDB" id="A0A0C3BPS7"/>
<name>A0A0C3BPS7_PILCF</name>
<dbReference type="InterPro" id="IPR041457">
    <property type="entry name" value="CxC2_KDZ-assoc"/>
</dbReference>
<evidence type="ECO:0000313" key="3">
    <source>
        <dbReference type="Proteomes" id="UP000054166"/>
    </source>
</evidence>
<dbReference type="HOGENOM" id="CLU_003703_13_3_1"/>